<dbReference type="PANTHER" id="PTHR11360">
    <property type="entry name" value="MONOCARBOXYLATE TRANSPORTER"/>
    <property type="match status" value="1"/>
</dbReference>
<comment type="similarity">
    <text evidence="2">Belongs to the major facilitator superfamily. Monocarboxylate porter (TC 2.A.1.13) family.</text>
</comment>
<dbReference type="SUPFAM" id="SSF103473">
    <property type="entry name" value="MFS general substrate transporter"/>
    <property type="match status" value="1"/>
</dbReference>
<feature type="transmembrane region" description="Helical" evidence="4">
    <location>
        <begin position="272"/>
        <end position="293"/>
    </location>
</feature>
<feature type="transmembrane region" description="Helical" evidence="4">
    <location>
        <begin position="107"/>
        <end position="126"/>
    </location>
</feature>
<feature type="transmembrane region" description="Helical" evidence="4">
    <location>
        <begin position="198"/>
        <end position="225"/>
    </location>
</feature>
<evidence type="ECO:0000256" key="2">
    <source>
        <dbReference type="ARBA" id="ARBA00006727"/>
    </source>
</evidence>
<dbReference type="InterPro" id="IPR036259">
    <property type="entry name" value="MFS_trans_sf"/>
</dbReference>
<dbReference type="RefSeq" id="XP_046009207.1">
    <property type="nucleotide sequence ID" value="XM_046154735.1"/>
</dbReference>
<feature type="transmembrane region" description="Helical" evidence="4">
    <location>
        <begin position="168"/>
        <end position="186"/>
    </location>
</feature>
<dbReference type="OrthoDB" id="2213137at2759"/>
<feature type="transmembrane region" description="Helical" evidence="4">
    <location>
        <begin position="305"/>
        <end position="328"/>
    </location>
</feature>
<feature type="transmembrane region" description="Helical" evidence="4">
    <location>
        <begin position="335"/>
        <end position="356"/>
    </location>
</feature>
<dbReference type="EMBL" id="JAGTJQ010000008">
    <property type="protein sequence ID" value="KAH7025990.1"/>
    <property type="molecule type" value="Genomic_DNA"/>
</dbReference>
<evidence type="ECO:0000313" key="5">
    <source>
        <dbReference type="EMBL" id="KAH7025990.1"/>
    </source>
</evidence>
<dbReference type="GO" id="GO:0016020">
    <property type="term" value="C:membrane"/>
    <property type="evidence" value="ECO:0007669"/>
    <property type="project" value="UniProtKB-SubCell"/>
</dbReference>
<evidence type="ECO:0000313" key="6">
    <source>
        <dbReference type="Proteomes" id="UP000756346"/>
    </source>
</evidence>
<dbReference type="Pfam" id="PF07690">
    <property type="entry name" value="MFS_1"/>
    <property type="match status" value="1"/>
</dbReference>
<keyword evidence="6" id="KW-1185">Reference proteome</keyword>
<keyword evidence="4" id="KW-1133">Transmembrane helix</keyword>
<gene>
    <name evidence="5" type="ORF">B0I36DRAFT_329648</name>
</gene>
<evidence type="ECO:0000256" key="1">
    <source>
        <dbReference type="ARBA" id="ARBA00004141"/>
    </source>
</evidence>
<feature type="transmembrane region" description="Helical" evidence="4">
    <location>
        <begin position="67"/>
        <end position="87"/>
    </location>
</feature>
<keyword evidence="4" id="KW-0472">Membrane</keyword>
<dbReference type="AlphaFoldDB" id="A0A9P9BM70"/>
<dbReference type="InterPro" id="IPR050327">
    <property type="entry name" value="Proton-linked_MCT"/>
</dbReference>
<dbReference type="GO" id="GO:0022857">
    <property type="term" value="F:transmembrane transporter activity"/>
    <property type="evidence" value="ECO:0007669"/>
    <property type="project" value="InterPro"/>
</dbReference>
<organism evidence="5 6">
    <name type="scientific">Microdochium trichocladiopsis</name>
    <dbReference type="NCBI Taxonomy" id="1682393"/>
    <lineage>
        <taxon>Eukaryota</taxon>
        <taxon>Fungi</taxon>
        <taxon>Dikarya</taxon>
        <taxon>Ascomycota</taxon>
        <taxon>Pezizomycotina</taxon>
        <taxon>Sordariomycetes</taxon>
        <taxon>Xylariomycetidae</taxon>
        <taxon>Xylariales</taxon>
        <taxon>Microdochiaceae</taxon>
        <taxon>Microdochium</taxon>
    </lineage>
</organism>
<dbReference type="GeneID" id="70184281"/>
<feature type="transmembrane region" description="Helical" evidence="4">
    <location>
        <begin position="444"/>
        <end position="465"/>
    </location>
</feature>
<evidence type="ECO:0000256" key="3">
    <source>
        <dbReference type="SAM" id="MobiDB-lite"/>
    </source>
</evidence>
<dbReference type="Gene3D" id="1.20.1250.20">
    <property type="entry name" value="MFS general substrate transporter like domains"/>
    <property type="match status" value="2"/>
</dbReference>
<name>A0A9P9BM70_9PEZI</name>
<feature type="transmembrane region" description="Helical" evidence="4">
    <location>
        <begin position="138"/>
        <end position="156"/>
    </location>
</feature>
<keyword evidence="4" id="KW-0812">Transmembrane</keyword>
<comment type="subcellular location">
    <subcellularLocation>
        <location evidence="1">Membrane</location>
        <topology evidence="1">Multi-pass membrane protein</topology>
    </subcellularLocation>
</comment>
<feature type="region of interest" description="Disordered" evidence="3">
    <location>
        <begin position="1"/>
        <end position="57"/>
    </location>
</feature>
<proteinExistence type="inferred from homology"/>
<comment type="caution">
    <text evidence="5">The sequence shown here is derived from an EMBL/GenBank/DDBJ whole genome shotgun (WGS) entry which is preliminary data.</text>
</comment>
<feature type="transmembrane region" description="Helical" evidence="4">
    <location>
        <begin position="231"/>
        <end position="251"/>
    </location>
</feature>
<feature type="transmembrane region" description="Helical" evidence="4">
    <location>
        <begin position="362"/>
        <end position="384"/>
    </location>
</feature>
<dbReference type="PANTHER" id="PTHR11360:SF287">
    <property type="entry name" value="MFS MONOCARBOXYLATE TRANSPORTER"/>
    <property type="match status" value="1"/>
</dbReference>
<accession>A0A9P9BM70</accession>
<evidence type="ECO:0000256" key="4">
    <source>
        <dbReference type="SAM" id="Phobius"/>
    </source>
</evidence>
<protein>
    <submittedName>
        <fullName evidence="5">Major facilitator superfamily domain-containing protein</fullName>
    </submittedName>
</protein>
<sequence length="471" mass="50616">MAQAAAIELTELPNPRFDELTEGSAAPSCDDAVATNGSGDSPVNGLSEGESERQISSLPPVDGGKDAWLFLAACFAVEALVWGFPFSFGVFQEYYSTHEPFAGQPNIAVVGTCAMGIMYLTAPLILGTARMFGRWTRWMPMFGLFFMCLALALSSFSQTVPHLIVTQGIFYAIGGGIAYCPCILYMDEWFVNRKGLAYGIMWSGTGLAGVVLPLMMESLLASIGFRSTLRLWSGLLFLLTAPLSVFIKPRLPVSSTVHAKPFNLRFMLMPSFVMYQAANIIEATGFFLPGIYLPMYARSAFGAQSYASATTVLLINVASVFGCVAMGWFTDRFHVTTCILLSTIGATLGIFLLWGLSASLPMLYAFCVVYGLFAGSFTSCWPGIMKDVLVSSDRERHGIVDPSMVFGWLAAGRGIGNIVSGPLSESLARGLPWQGQAGFGYGSGYGSLIVFTGVTALLGGGSWVWKRLGLL</sequence>
<dbReference type="InterPro" id="IPR011701">
    <property type="entry name" value="MFS"/>
</dbReference>
<reference evidence="5" key="1">
    <citation type="journal article" date="2021" name="Nat. Commun.">
        <title>Genetic determinants of endophytism in the Arabidopsis root mycobiome.</title>
        <authorList>
            <person name="Mesny F."/>
            <person name="Miyauchi S."/>
            <person name="Thiergart T."/>
            <person name="Pickel B."/>
            <person name="Atanasova L."/>
            <person name="Karlsson M."/>
            <person name="Huettel B."/>
            <person name="Barry K.W."/>
            <person name="Haridas S."/>
            <person name="Chen C."/>
            <person name="Bauer D."/>
            <person name="Andreopoulos W."/>
            <person name="Pangilinan J."/>
            <person name="LaButti K."/>
            <person name="Riley R."/>
            <person name="Lipzen A."/>
            <person name="Clum A."/>
            <person name="Drula E."/>
            <person name="Henrissat B."/>
            <person name="Kohler A."/>
            <person name="Grigoriev I.V."/>
            <person name="Martin F.M."/>
            <person name="Hacquard S."/>
        </authorList>
    </citation>
    <scope>NUCLEOTIDE SEQUENCE</scope>
    <source>
        <strain evidence="5">MPI-CAGE-CH-0230</strain>
    </source>
</reference>
<dbReference type="Proteomes" id="UP000756346">
    <property type="component" value="Unassembled WGS sequence"/>
</dbReference>